<reference evidence="3 4" key="1">
    <citation type="submission" date="2016-10" db="EMBL/GenBank/DDBJ databases">
        <authorList>
            <person name="de Groot N.N."/>
        </authorList>
    </citation>
    <scope>NUCLEOTIDE SEQUENCE [LARGE SCALE GENOMIC DNA]</scope>
    <source>
        <strain evidence="3 4">CPCC 201259</strain>
    </source>
</reference>
<feature type="compositionally biased region" description="Basic and acidic residues" evidence="1">
    <location>
        <begin position="76"/>
        <end position="92"/>
    </location>
</feature>
<sequence length="92" mass="10196">MRAIVLSATPAGPAWLERHDLEPPVPEDTEVVVEVRAAALNHADLDELAGTYASAQRRQDRPHIAGSDLAAGKTVLDFRRTDESEEERDHER</sequence>
<dbReference type="EMBL" id="FOUP01000001">
    <property type="protein sequence ID" value="SFM53812.1"/>
    <property type="molecule type" value="Genomic_DNA"/>
</dbReference>
<keyword evidence="5" id="KW-1185">Reference proteome</keyword>
<dbReference type="Proteomes" id="UP000270697">
    <property type="component" value="Unassembled WGS sequence"/>
</dbReference>
<gene>
    <name evidence="2" type="ORF">ATL45_6361</name>
    <name evidence="3" type="ORF">SAMN05421805_101630</name>
</gene>
<dbReference type="STRING" id="455193.SAMN05421805_101630"/>
<organism evidence="3 4">
    <name type="scientific">Saccharopolyspora antimicrobica</name>
    <dbReference type="NCBI Taxonomy" id="455193"/>
    <lineage>
        <taxon>Bacteria</taxon>
        <taxon>Bacillati</taxon>
        <taxon>Actinomycetota</taxon>
        <taxon>Actinomycetes</taxon>
        <taxon>Pseudonocardiales</taxon>
        <taxon>Pseudonocardiaceae</taxon>
        <taxon>Saccharopolyspora</taxon>
    </lineage>
</organism>
<evidence type="ECO:0008006" key="6">
    <source>
        <dbReference type="Google" id="ProtNLM"/>
    </source>
</evidence>
<name>A0A1I4RNK0_9PSEU</name>
<feature type="region of interest" description="Disordered" evidence="1">
    <location>
        <begin position="53"/>
        <end position="92"/>
    </location>
</feature>
<evidence type="ECO:0000313" key="4">
    <source>
        <dbReference type="Proteomes" id="UP000199398"/>
    </source>
</evidence>
<reference evidence="2 5" key="2">
    <citation type="submission" date="2018-10" db="EMBL/GenBank/DDBJ databases">
        <title>Sequencing the genomes of 1000 actinobacteria strains.</title>
        <authorList>
            <person name="Klenk H.-P."/>
        </authorList>
    </citation>
    <scope>NUCLEOTIDE SEQUENCE [LARGE SCALE GENOMIC DNA]</scope>
    <source>
        <strain evidence="2 5">DSM 45119</strain>
    </source>
</reference>
<evidence type="ECO:0000313" key="3">
    <source>
        <dbReference type="EMBL" id="SFM53812.1"/>
    </source>
</evidence>
<evidence type="ECO:0000313" key="5">
    <source>
        <dbReference type="Proteomes" id="UP000270697"/>
    </source>
</evidence>
<evidence type="ECO:0000313" key="2">
    <source>
        <dbReference type="EMBL" id="RKT87938.1"/>
    </source>
</evidence>
<dbReference type="AlphaFoldDB" id="A0A1I4RNK0"/>
<accession>A0A1I4RNK0</accession>
<dbReference type="Proteomes" id="UP000199398">
    <property type="component" value="Unassembled WGS sequence"/>
</dbReference>
<evidence type="ECO:0000256" key="1">
    <source>
        <dbReference type="SAM" id="MobiDB-lite"/>
    </source>
</evidence>
<proteinExistence type="predicted"/>
<dbReference type="EMBL" id="RBXX01000002">
    <property type="protein sequence ID" value="RKT87938.1"/>
    <property type="molecule type" value="Genomic_DNA"/>
</dbReference>
<dbReference type="Gene3D" id="3.90.180.10">
    <property type="entry name" value="Medium-chain alcohol dehydrogenases, catalytic domain"/>
    <property type="match status" value="1"/>
</dbReference>
<dbReference type="RefSeq" id="WP_093146111.1">
    <property type="nucleotide sequence ID" value="NZ_FOUP01000001.1"/>
</dbReference>
<protein>
    <recommendedName>
        <fullName evidence="6">Alcohol dehydrogenase</fullName>
    </recommendedName>
</protein>
<dbReference type="InterPro" id="IPR011032">
    <property type="entry name" value="GroES-like_sf"/>
</dbReference>
<dbReference type="SUPFAM" id="SSF50129">
    <property type="entry name" value="GroES-like"/>
    <property type="match status" value="1"/>
</dbReference>